<comment type="caution">
    <text evidence="2">The sequence shown here is derived from an EMBL/GenBank/DDBJ whole genome shotgun (WGS) entry which is preliminary data.</text>
</comment>
<feature type="region of interest" description="Disordered" evidence="1">
    <location>
        <begin position="1"/>
        <end position="35"/>
    </location>
</feature>
<reference evidence="3" key="1">
    <citation type="journal article" date="2019" name="Int. J. Syst. Evol. Microbiol.">
        <title>The Global Catalogue of Microorganisms (GCM) 10K type strain sequencing project: providing services to taxonomists for standard genome sequencing and annotation.</title>
        <authorList>
            <consortium name="The Broad Institute Genomics Platform"/>
            <consortium name="The Broad Institute Genome Sequencing Center for Infectious Disease"/>
            <person name="Wu L."/>
            <person name="Ma J."/>
        </authorList>
    </citation>
    <scope>NUCLEOTIDE SEQUENCE [LARGE SCALE GENOMIC DNA]</scope>
    <source>
        <strain evidence="3">JCM 10667</strain>
    </source>
</reference>
<evidence type="ECO:0000313" key="3">
    <source>
        <dbReference type="Proteomes" id="UP001501427"/>
    </source>
</evidence>
<accession>A0ABP3Q3T9</accession>
<evidence type="ECO:0000256" key="1">
    <source>
        <dbReference type="SAM" id="MobiDB-lite"/>
    </source>
</evidence>
<proteinExistence type="predicted"/>
<organism evidence="2 3">
    <name type="scientific">Actinomadura livida</name>
    <dbReference type="NCBI Taxonomy" id="79909"/>
    <lineage>
        <taxon>Bacteria</taxon>
        <taxon>Bacillati</taxon>
        <taxon>Actinomycetota</taxon>
        <taxon>Actinomycetes</taxon>
        <taxon>Streptosporangiales</taxon>
        <taxon>Thermomonosporaceae</taxon>
        <taxon>Actinomadura</taxon>
    </lineage>
</organism>
<gene>
    <name evidence="2" type="ORF">GCM10009546_49300</name>
</gene>
<evidence type="ECO:0000313" key="2">
    <source>
        <dbReference type="EMBL" id="GAA0581020.1"/>
    </source>
</evidence>
<dbReference type="EMBL" id="BAAAHD010000052">
    <property type="protein sequence ID" value="GAA0581020.1"/>
    <property type="molecule type" value="Genomic_DNA"/>
</dbReference>
<feature type="compositionally biased region" description="Polar residues" evidence="1">
    <location>
        <begin position="1"/>
        <end position="11"/>
    </location>
</feature>
<sequence length="286" mass="28872">MPAVSPESQASEALPSRRRRTPRGGRHRGDESFLLPPGSPALVLAVPGHARQAGAEVAHELARLVEIEHTGQPAYLAHLEGEEANLNAVLAGLRRDEDAPAAVVVPLSTGPDRAMDAAVHAAVAGSPARAVAAEPLGPHPLIAEALHDRLADAGLARADRIRLMTMVTAASGFIIATPGDAAAVRQAEVTGVLLASRLAAPVFTASLNDVASVKAAAEQLHAAGATSIAVAPHLIGTEPETGLIAPAAASVGSVGSAHSAPLGPHPALARLAALRYVEALSSALAQ</sequence>
<dbReference type="Proteomes" id="UP001501427">
    <property type="component" value="Unassembled WGS sequence"/>
</dbReference>
<name>A0ABP3Q3T9_9ACTN</name>
<dbReference type="SUPFAM" id="SSF53800">
    <property type="entry name" value="Chelatase"/>
    <property type="match status" value="1"/>
</dbReference>
<feature type="compositionally biased region" description="Basic residues" evidence="1">
    <location>
        <begin position="16"/>
        <end position="26"/>
    </location>
</feature>
<dbReference type="Gene3D" id="3.40.50.1400">
    <property type="match status" value="1"/>
</dbReference>
<keyword evidence="3" id="KW-1185">Reference proteome</keyword>
<protein>
    <recommendedName>
        <fullName evidence="4">Sirohydrochlorin chelatase</fullName>
    </recommendedName>
</protein>
<evidence type="ECO:0008006" key="4">
    <source>
        <dbReference type="Google" id="ProtNLM"/>
    </source>
</evidence>